<protein>
    <submittedName>
        <fullName evidence="1">Uncharacterized protein</fullName>
    </submittedName>
</protein>
<dbReference type="Proteomes" id="UP000322225">
    <property type="component" value="Chromosome 6"/>
</dbReference>
<accession>A0A5M6BW72</accession>
<dbReference type="OrthoDB" id="439917at2759"/>
<evidence type="ECO:0000313" key="2">
    <source>
        <dbReference type="Proteomes" id="UP000322225"/>
    </source>
</evidence>
<dbReference type="InterPro" id="IPR038955">
    <property type="entry name" value="PriA/CPL1_fungi"/>
</dbReference>
<reference evidence="1" key="1">
    <citation type="submission" date="2017-08" db="EMBL/GenBank/DDBJ databases">
        <authorList>
            <person name="Cuomo C."/>
            <person name="Billmyre B."/>
            <person name="Heitman J."/>
        </authorList>
    </citation>
    <scope>NUCLEOTIDE SEQUENCE</scope>
    <source>
        <strain evidence="1">CBS 12478</strain>
    </source>
</reference>
<dbReference type="KEGG" id="ksn:43589876"/>
<reference evidence="1" key="2">
    <citation type="submission" date="2024-01" db="EMBL/GenBank/DDBJ databases">
        <title>Comparative genomics of Cryptococcus and Kwoniella reveals pathogenesis evolution and contrasting modes of karyotype evolution via chromosome fusion or intercentromeric recombination.</title>
        <authorList>
            <person name="Coelho M.A."/>
            <person name="David-Palma M."/>
            <person name="Shea T."/>
            <person name="Bowers K."/>
            <person name="McGinley-Smith S."/>
            <person name="Mohammad A.W."/>
            <person name="Gnirke A."/>
            <person name="Yurkov A.M."/>
            <person name="Nowrousian M."/>
            <person name="Sun S."/>
            <person name="Cuomo C.A."/>
            <person name="Heitman J."/>
        </authorList>
    </citation>
    <scope>NUCLEOTIDE SEQUENCE</scope>
    <source>
        <strain evidence="1">CBS 12478</strain>
    </source>
</reference>
<dbReference type="EMBL" id="CP144056">
    <property type="protein sequence ID" value="WWD19061.1"/>
    <property type="molecule type" value="Genomic_DNA"/>
</dbReference>
<gene>
    <name evidence="1" type="ORF">CI109_103519</name>
</gene>
<dbReference type="Pfam" id="PF21671">
    <property type="entry name" value="CPL1-like"/>
    <property type="match status" value="1"/>
</dbReference>
<dbReference type="GeneID" id="43589876"/>
<organism evidence="1 2">
    <name type="scientific">Kwoniella shandongensis</name>
    <dbReference type="NCBI Taxonomy" id="1734106"/>
    <lineage>
        <taxon>Eukaryota</taxon>
        <taxon>Fungi</taxon>
        <taxon>Dikarya</taxon>
        <taxon>Basidiomycota</taxon>
        <taxon>Agaricomycotina</taxon>
        <taxon>Tremellomycetes</taxon>
        <taxon>Tremellales</taxon>
        <taxon>Cryptococcaceae</taxon>
        <taxon>Kwoniella</taxon>
    </lineage>
</organism>
<keyword evidence="2" id="KW-1185">Reference proteome</keyword>
<dbReference type="AlphaFoldDB" id="A0A5M6BW72"/>
<dbReference type="RefSeq" id="XP_031859972.1">
    <property type="nucleotide sequence ID" value="XM_032005725.1"/>
</dbReference>
<name>A0A5M6BW72_9TREE</name>
<dbReference type="InterPro" id="IPR048661">
    <property type="entry name" value="CPL1-like"/>
</dbReference>
<dbReference type="PANTHER" id="PTHR35192:SF2">
    <property type="entry name" value="APPLE DOMAIN-CONTAINING PROTEIN"/>
    <property type="match status" value="1"/>
</dbReference>
<dbReference type="PANTHER" id="PTHR35192">
    <property type="entry name" value="PROTEIN, PUTATIVE-RELATED"/>
    <property type="match status" value="1"/>
</dbReference>
<sequence length="306" mass="32821">MPSTSSLLVSSISILALLLVRQVQADNAFAGCAIFDSDMNQWTSAGVDQTTPTDCSTYCGSQSYTYAGYITTETDGPQNCYCSNLYPVTSLIEQGAVGSCPPNDDVDIRVTSTSFDLQGCFAAEGTEFDADDGNEAFVVGGPKECFSGCRSEFRAVFYQDETTNYKCRCAAGFTSLGQFTTCSANTYWLYAHSPEAQASGLSRRQYLRSLRQSQKQTREIYCPSRFTPCNIPGSTTDYECLDIMSDLEACGGCLSGEYRNVTSTIGEDCIETAIGAKFGATSCVNGQCVSSACKAGYNLVGGKCVQ</sequence>
<proteinExistence type="predicted"/>
<evidence type="ECO:0000313" key="1">
    <source>
        <dbReference type="EMBL" id="WWD19061.1"/>
    </source>
</evidence>